<evidence type="ECO:0000256" key="5">
    <source>
        <dbReference type="ARBA" id="ARBA00023002"/>
    </source>
</evidence>
<evidence type="ECO:0000256" key="4">
    <source>
        <dbReference type="ARBA" id="ARBA00022827"/>
    </source>
</evidence>
<dbReference type="InterPro" id="IPR006094">
    <property type="entry name" value="Oxid_FAD_bind_N"/>
</dbReference>
<keyword evidence="3" id="KW-0285">Flavoprotein</keyword>
<dbReference type="PANTHER" id="PTHR42973:SF39">
    <property type="entry name" value="FAD-BINDING PCMH-TYPE DOMAIN-CONTAINING PROTEIN"/>
    <property type="match status" value="1"/>
</dbReference>
<keyword evidence="4" id="KW-0274">FAD</keyword>
<gene>
    <name evidence="7" type="ORF">PT974_05622</name>
</gene>
<dbReference type="PANTHER" id="PTHR42973">
    <property type="entry name" value="BINDING OXIDOREDUCTASE, PUTATIVE (AFU_ORTHOLOGUE AFUA_1G17690)-RELATED"/>
    <property type="match status" value="1"/>
</dbReference>
<evidence type="ECO:0000259" key="6">
    <source>
        <dbReference type="PROSITE" id="PS51387"/>
    </source>
</evidence>
<evidence type="ECO:0000256" key="1">
    <source>
        <dbReference type="ARBA" id="ARBA00001974"/>
    </source>
</evidence>
<sequence>MLALKVLIPLQAAAVLGMCSVWLLSLNKRDYSRPPKHHQDGEEGDLLTSCLSEFGVPYVTSHDSNHTIWAESTTPYNSRLAYMPRAVVVPQSVRHIQDAVTCAGTLSVRVTAKSGGHSFASSGLGGEDGHLVVDLSLMEKVTLQKDNVTAIIQPGARLGHVALQLYEQGKRAISHGSCPGVGIGGHVLHGGFGFSSRSRGLTLDYLRAATVVLANSSVVRCSETENPDLFWALRGAGSAFGIVTELEFDTFAPPSSVVAFTVDAPFRDADTIAACLAKLQEMALSAPKELDMLFFAGPLGVYLTGTFDGSQEALGEVLAPVLNVTKTAITDIETVDWIKSLQDFTFGPELDQKSLHYHAHANFYVSSAMTPALEEKQIRRLSKLMQKNLKSVSRTETWNMFLELHGGGNSAVFNAGPHQGSFPHRDKLLLWQFAYHLTGINEDQEQQKKKKKQDFPTAKATKLVKKLRDTVTSDIPDGQWGMYANYPDSELKPEAAQKLYYGRSLPRLQRIKAALDPKAMFYSPGGVIFERDKNGDAKMMESHE</sequence>
<dbReference type="Proteomes" id="UP001338125">
    <property type="component" value="Unassembled WGS sequence"/>
</dbReference>
<dbReference type="Gene3D" id="3.40.462.20">
    <property type="match status" value="1"/>
</dbReference>
<reference evidence="7 8" key="1">
    <citation type="submission" date="2024-01" db="EMBL/GenBank/DDBJ databases">
        <title>Complete genome of Cladobotryum mycophilum ATHUM6906.</title>
        <authorList>
            <person name="Christinaki A.C."/>
            <person name="Myridakis A.I."/>
            <person name="Kouvelis V.N."/>
        </authorList>
    </citation>
    <scope>NUCLEOTIDE SEQUENCE [LARGE SCALE GENOMIC DNA]</scope>
    <source>
        <strain evidence="7 8">ATHUM6906</strain>
    </source>
</reference>
<dbReference type="EMBL" id="JAVFKD010000012">
    <property type="protein sequence ID" value="KAK5992221.1"/>
    <property type="molecule type" value="Genomic_DNA"/>
</dbReference>
<dbReference type="InterPro" id="IPR012951">
    <property type="entry name" value="BBE"/>
</dbReference>
<evidence type="ECO:0000313" key="7">
    <source>
        <dbReference type="EMBL" id="KAK5992221.1"/>
    </source>
</evidence>
<dbReference type="Gene3D" id="3.30.465.10">
    <property type="match status" value="1"/>
</dbReference>
<name>A0ABR0SK99_9HYPO</name>
<evidence type="ECO:0000256" key="3">
    <source>
        <dbReference type="ARBA" id="ARBA00022630"/>
    </source>
</evidence>
<keyword evidence="5" id="KW-0560">Oxidoreductase</keyword>
<dbReference type="PROSITE" id="PS51387">
    <property type="entry name" value="FAD_PCMH"/>
    <property type="match status" value="1"/>
</dbReference>
<protein>
    <submittedName>
        <fullName evidence="7">FAD-linked oxidoreductase subF</fullName>
    </submittedName>
</protein>
<dbReference type="InterPro" id="IPR050416">
    <property type="entry name" value="FAD-linked_Oxidoreductase"/>
</dbReference>
<dbReference type="InterPro" id="IPR016166">
    <property type="entry name" value="FAD-bd_PCMH"/>
</dbReference>
<organism evidence="7 8">
    <name type="scientific">Cladobotryum mycophilum</name>
    <dbReference type="NCBI Taxonomy" id="491253"/>
    <lineage>
        <taxon>Eukaryota</taxon>
        <taxon>Fungi</taxon>
        <taxon>Dikarya</taxon>
        <taxon>Ascomycota</taxon>
        <taxon>Pezizomycotina</taxon>
        <taxon>Sordariomycetes</taxon>
        <taxon>Hypocreomycetidae</taxon>
        <taxon>Hypocreales</taxon>
        <taxon>Hypocreaceae</taxon>
        <taxon>Cladobotryum</taxon>
    </lineage>
</organism>
<dbReference type="SUPFAM" id="SSF56176">
    <property type="entry name" value="FAD-binding/transporter-associated domain-like"/>
    <property type="match status" value="1"/>
</dbReference>
<feature type="domain" description="FAD-binding PCMH-type" evidence="6">
    <location>
        <begin position="80"/>
        <end position="253"/>
    </location>
</feature>
<evidence type="ECO:0000313" key="8">
    <source>
        <dbReference type="Proteomes" id="UP001338125"/>
    </source>
</evidence>
<comment type="caution">
    <text evidence="7">The sequence shown here is derived from an EMBL/GenBank/DDBJ whole genome shotgun (WGS) entry which is preliminary data.</text>
</comment>
<comment type="cofactor">
    <cofactor evidence="1">
        <name>FAD</name>
        <dbReference type="ChEBI" id="CHEBI:57692"/>
    </cofactor>
</comment>
<dbReference type="Pfam" id="PF08031">
    <property type="entry name" value="BBE"/>
    <property type="match status" value="1"/>
</dbReference>
<comment type="similarity">
    <text evidence="2">Belongs to the oxygen-dependent FAD-linked oxidoreductase family.</text>
</comment>
<accession>A0ABR0SK99</accession>
<dbReference type="InterPro" id="IPR036318">
    <property type="entry name" value="FAD-bd_PCMH-like_sf"/>
</dbReference>
<dbReference type="InterPro" id="IPR016169">
    <property type="entry name" value="FAD-bd_PCMH_sub2"/>
</dbReference>
<keyword evidence="8" id="KW-1185">Reference proteome</keyword>
<evidence type="ECO:0000256" key="2">
    <source>
        <dbReference type="ARBA" id="ARBA00005466"/>
    </source>
</evidence>
<proteinExistence type="inferred from homology"/>
<dbReference type="Pfam" id="PF01565">
    <property type="entry name" value="FAD_binding_4"/>
    <property type="match status" value="1"/>
</dbReference>